<dbReference type="EMBL" id="CDOK01000097">
    <property type="protein sequence ID" value="CEN49007.1"/>
    <property type="molecule type" value="Genomic_DNA"/>
</dbReference>
<reference evidence="2" key="1">
    <citation type="submission" date="2015-01" db="EMBL/GenBank/DDBJ databases">
        <authorList>
            <person name="MANFREDI Pablo"/>
        </authorList>
    </citation>
    <scope>NUCLEOTIDE SEQUENCE [LARGE SCALE GENOMIC DNA]</scope>
    <source>
        <strain evidence="2">Cc11</strain>
    </source>
</reference>
<protein>
    <submittedName>
        <fullName evidence="1">Uncharacterized protein</fullName>
    </submittedName>
</protein>
<name>A0A0B7IG87_9FLAO</name>
<proteinExistence type="predicted"/>
<accession>A0A0B7IG87</accession>
<organism evidence="1 2">
    <name type="scientific">Capnocytophaga canimorsus</name>
    <dbReference type="NCBI Taxonomy" id="28188"/>
    <lineage>
        <taxon>Bacteria</taxon>
        <taxon>Pseudomonadati</taxon>
        <taxon>Bacteroidota</taxon>
        <taxon>Flavobacteriia</taxon>
        <taxon>Flavobacteriales</taxon>
        <taxon>Flavobacteriaceae</taxon>
        <taxon>Capnocytophaga</taxon>
    </lineage>
</organism>
<evidence type="ECO:0000313" key="1">
    <source>
        <dbReference type="EMBL" id="CEN49007.1"/>
    </source>
</evidence>
<dbReference type="AlphaFoldDB" id="A0A0B7IG87"/>
<dbReference type="Proteomes" id="UP000039370">
    <property type="component" value="Unassembled WGS sequence"/>
</dbReference>
<gene>
    <name evidence="1" type="ORF">CCAN11_1860016</name>
</gene>
<evidence type="ECO:0000313" key="2">
    <source>
        <dbReference type="Proteomes" id="UP000039370"/>
    </source>
</evidence>
<sequence length="45" mass="5549">MLNISQKKILRIQFVFIFDKNVLKIKDYEKVYFYVACFLYGFTFL</sequence>